<feature type="compositionally biased region" description="Gly residues" evidence="1">
    <location>
        <begin position="84"/>
        <end position="99"/>
    </location>
</feature>
<evidence type="ECO:0000313" key="10">
    <source>
        <dbReference type="Proteomes" id="UP000429523"/>
    </source>
</evidence>
<comment type="caution">
    <text evidence="6">The sequence shown here is derived from an EMBL/GenBank/DDBJ whole genome shotgun (WGS) entry which is preliminary data.</text>
</comment>
<sequence>MSTSQAGTDNDNGRAVDDAPLHAPEQLPDAPPVEGGASGSGGAGNGIDTPSDQVNDTPQSDSAILDKAPPRENNPARHAARYRGGSGSTNYGGGLIHYW</sequence>
<dbReference type="EMBL" id="QXGD01008107">
    <property type="protein sequence ID" value="KAE9159707.1"/>
    <property type="molecule type" value="Genomic_DNA"/>
</dbReference>
<evidence type="ECO:0000313" key="3">
    <source>
        <dbReference type="EMBL" id="KAE9050573.1"/>
    </source>
</evidence>
<evidence type="ECO:0000313" key="12">
    <source>
        <dbReference type="Proteomes" id="UP000437068"/>
    </source>
</evidence>
<dbReference type="EMBL" id="QXFY01004800">
    <property type="protein sequence ID" value="KAE9275329.1"/>
    <property type="molecule type" value="Genomic_DNA"/>
</dbReference>
<dbReference type="Proteomes" id="UP000440732">
    <property type="component" value="Unassembled WGS sequence"/>
</dbReference>
<evidence type="ECO:0000313" key="13">
    <source>
        <dbReference type="Proteomes" id="UP000440367"/>
    </source>
</evidence>
<evidence type="ECO:0000313" key="16">
    <source>
        <dbReference type="Proteomes" id="UP000486351"/>
    </source>
</evidence>
<dbReference type="EMBL" id="QXGC01004817">
    <property type="protein sequence ID" value="KAE9167621.1"/>
    <property type="molecule type" value="Genomic_DNA"/>
</dbReference>
<name>A0A6A3V2H5_9STRA</name>
<dbReference type="EMBL" id="QXGB01011439">
    <property type="protein sequence ID" value="KAE9148672.1"/>
    <property type="molecule type" value="Genomic_DNA"/>
</dbReference>
<evidence type="ECO:0000313" key="8">
    <source>
        <dbReference type="EMBL" id="KAE9256206.1"/>
    </source>
</evidence>
<protein>
    <submittedName>
        <fullName evidence="6">Uncharacterized protein</fullName>
    </submittedName>
</protein>
<evidence type="ECO:0000313" key="7">
    <source>
        <dbReference type="EMBL" id="KAE9167621.1"/>
    </source>
</evidence>
<evidence type="ECO:0000313" key="4">
    <source>
        <dbReference type="EMBL" id="KAE9053783.1"/>
    </source>
</evidence>
<evidence type="ECO:0000313" key="11">
    <source>
        <dbReference type="Proteomes" id="UP000433483"/>
    </source>
</evidence>
<dbReference type="EMBL" id="QXFX01012028">
    <property type="protein sequence ID" value="KAE9050573.1"/>
    <property type="molecule type" value="Genomic_DNA"/>
</dbReference>
<reference evidence="10 11" key="1">
    <citation type="submission" date="2018-08" db="EMBL/GenBank/DDBJ databases">
        <title>Genomic investigation of the strawberry pathogen Phytophthora fragariae indicates pathogenicity is determined by transcriptional variation in three key races.</title>
        <authorList>
            <person name="Adams T.M."/>
            <person name="Armitage A.D."/>
            <person name="Sobczyk M.K."/>
            <person name="Bates H.J."/>
            <person name="Dunwell J.M."/>
            <person name="Nellist C.F."/>
            <person name="Harrison R.J."/>
        </authorList>
    </citation>
    <scope>NUCLEOTIDE SEQUENCE [LARGE SCALE GENOMIC DNA]</scope>
    <source>
        <strain evidence="8 12">A4</strain>
        <strain evidence="6 13">BC-1</strain>
        <strain evidence="7 15">BC-23</strain>
        <strain evidence="5 11">NOV-27</strain>
        <strain evidence="4 14">NOV-5</strain>
        <strain evidence="9 16">NOV-77</strain>
        <strain evidence="2 10">NOV-9</strain>
        <strain evidence="3 17">ONT-3</strain>
    </source>
</reference>
<dbReference type="Proteomes" id="UP000433483">
    <property type="component" value="Unassembled WGS sequence"/>
</dbReference>
<feature type="region of interest" description="Disordered" evidence="1">
    <location>
        <begin position="1"/>
        <end position="99"/>
    </location>
</feature>
<evidence type="ECO:0000313" key="2">
    <source>
        <dbReference type="EMBL" id="KAE8916321.1"/>
    </source>
</evidence>
<evidence type="ECO:0000313" key="14">
    <source>
        <dbReference type="Proteomes" id="UP000440732"/>
    </source>
</evidence>
<dbReference type="EMBL" id="QXGF01010828">
    <property type="protein sequence ID" value="KAE8916321.1"/>
    <property type="molecule type" value="Genomic_DNA"/>
</dbReference>
<dbReference type="OrthoDB" id="142816at2759"/>
<dbReference type="Proteomes" id="UP000476176">
    <property type="component" value="Unassembled WGS sequence"/>
</dbReference>
<dbReference type="Proteomes" id="UP000429523">
    <property type="component" value="Unassembled WGS sequence"/>
</dbReference>
<dbReference type="EMBL" id="QXGE01012204">
    <property type="protein sequence ID" value="KAE9256206.1"/>
    <property type="molecule type" value="Genomic_DNA"/>
</dbReference>
<evidence type="ECO:0000256" key="1">
    <source>
        <dbReference type="SAM" id="MobiDB-lite"/>
    </source>
</evidence>
<dbReference type="EMBL" id="QXGA01012307">
    <property type="protein sequence ID" value="KAE9053783.1"/>
    <property type="molecule type" value="Genomic_DNA"/>
</dbReference>
<evidence type="ECO:0000313" key="5">
    <source>
        <dbReference type="EMBL" id="KAE9148672.1"/>
    </source>
</evidence>
<evidence type="ECO:0000313" key="6">
    <source>
        <dbReference type="EMBL" id="KAE9159707.1"/>
    </source>
</evidence>
<feature type="compositionally biased region" description="Basic and acidic residues" evidence="1">
    <location>
        <begin position="11"/>
        <end position="20"/>
    </location>
</feature>
<feature type="compositionally biased region" description="Polar residues" evidence="1">
    <location>
        <begin position="48"/>
        <end position="62"/>
    </location>
</feature>
<dbReference type="Proteomes" id="UP000486351">
    <property type="component" value="Unassembled WGS sequence"/>
</dbReference>
<keyword evidence="11" id="KW-1185">Reference proteome</keyword>
<dbReference type="Proteomes" id="UP000488956">
    <property type="component" value="Unassembled WGS sequence"/>
</dbReference>
<evidence type="ECO:0000313" key="17">
    <source>
        <dbReference type="Proteomes" id="UP000488956"/>
    </source>
</evidence>
<dbReference type="Proteomes" id="UP000440367">
    <property type="component" value="Unassembled WGS sequence"/>
</dbReference>
<accession>A0A6A3V2H5</accession>
<gene>
    <name evidence="8" type="ORF">PF001_g33379</name>
    <name evidence="6" type="ORF">PF002_g32796</name>
    <name evidence="7" type="ORF">PF004_g28764</name>
    <name evidence="5" type="ORF">PF005_g33569</name>
    <name evidence="4" type="ORF">PF006_g33447</name>
    <name evidence="9" type="ORF">PF008_g29375</name>
    <name evidence="2" type="ORF">PF009_g33353</name>
    <name evidence="3" type="ORF">PF010_g33164</name>
</gene>
<evidence type="ECO:0000313" key="15">
    <source>
        <dbReference type="Proteomes" id="UP000476176"/>
    </source>
</evidence>
<evidence type="ECO:0000313" key="9">
    <source>
        <dbReference type="EMBL" id="KAE9275329.1"/>
    </source>
</evidence>
<organism evidence="6 13">
    <name type="scientific">Phytophthora fragariae</name>
    <dbReference type="NCBI Taxonomy" id="53985"/>
    <lineage>
        <taxon>Eukaryota</taxon>
        <taxon>Sar</taxon>
        <taxon>Stramenopiles</taxon>
        <taxon>Oomycota</taxon>
        <taxon>Peronosporomycetes</taxon>
        <taxon>Peronosporales</taxon>
        <taxon>Peronosporaceae</taxon>
        <taxon>Phytophthora</taxon>
    </lineage>
</organism>
<dbReference type="AlphaFoldDB" id="A0A6A3V2H5"/>
<feature type="compositionally biased region" description="Gly residues" evidence="1">
    <location>
        <begin position="36"/>
        <end position="45"/>
    </location>
</feature>
<dbReference type="Proteomes" id="UP000437068">
    <property type="component" value="Unassembled WGS sequence"/>
</dbReference>
<proteinExistence type="predicted"/>
<feature type="compositionally biased region" description="Polar residues" evidence="1">
    <location>
        <begin position="1"/>
        <end position="10"/>
    </location>
</feature>